<dbReference type="EMBL" id="JBCLVG010000001">
    <property type="protein sequence ID" value="MEN1946343.1"/>
    <property type="molecule type" value="Genomic_DNA"/>
</dbReference>
<proteinExistence type="predicted"/>
<evidence type="ECO:0000313" key="2">
    <source>
        <dbReference type="EMBL" id="MEN1946343.1"/>
    </source>
</evidence>
<keyword evidence="3" id="KW-1185">Reference proteome</keyword>
<sequence>MSTTAPLAPTALTVEPARGLSISSLVIGIVSIAAGWTLVAPVAGLVLGIMALRRESAGRTLAIWGIALNGLMLAGVVLFTVIGLVFGLALLPFAFIGN</sequence>
<organism evidence="2 3">
    <name type="scientific">Leifsonia stereocauli</name>
    <dbReference type="NCBI Taxonomy" id="3134136"/>
    <lineage>
        <taxon>Bacteria</taxon>
        <taxon>Bacillati</taxon>
        <taxon>Actinomycetota</taxon>
        <taxon>Actinomycetes</taxon>
        <taxon>Micrococcales</taxon>
        <taxon>Microbacteriaceae</taxon>
        <taxon>Leifsonia</taxon>
    </lineage>
</organism>
<feature type="transmembrane region" description="Helical" evidence="1">
    <location>
        <begin position="20"/>
        <end position="49"/>
    </location>
</feature>
<evidence type="ECO:0008006" key="4">
    <source>
        <dbReference type="Google" id="ProtNLM"/>
    </source>
</evidence>
<evidence type="ECO:0000256" key="1">
    <source>
        <dbReference type="SAM" id="Phobius"/>
    </source>
</evidence>
<name>A0ABU9W3B2_9MICO</name>
<keyword evidence="1" id="KW-0472">Membrane</keyword>
<protein>
    <recommendedName>
        <fullName evidence="4">DUF4190 domain-containing protein</fullName>
    </recommendedName>
</protein>
<feature type="transmembrane region" description="Helical" evidence="1">
    <location>
        <begin position="61"/>
        <end position="94"/>
    </location>
</feature>
<comment type="caution">
    <text evidence="2">The sequence shown here is derived from an EMBL/GenBank/DDBJ whole genome shotgun (WGS) entry which is preliminary data.</text>
</comment>
<keyword evidence="1" id="KW-1133">Transmembrane helix</keyword>
<dbReference type="RefSeq" id="WP_342112791.1">
    <property type="nucleotide sequence ID" value="NZ_JBCAUN010000001.1"/>
</dbReference>
<accession>A0ABU9W3B2</accession>
<dbReference type="Proteomes" id="UP001425155">
    <property type="component" value="Unassembled WGS sequence"/>
</dbReference>
<gene>
    <name evidence="2" type="ORF">WJX64_07295</name>
</gene>
<reference evidence="2 3" key="1">
    <citation type="submission" date="2024-03" db="EMBL/GenBank/DDBJ databases">
        <title>YIM 134122 draft genome.</title>
        <authorList>
            <person name="Zuo S."/>
            <person name="Xiong L."/>
        </authorList>
    </citation>
    <scope>NUCLEOTIDE SEQUENCE [LARGE SCALE GENOMIC DNA]</scope>
    <source>
        <strain evidence="2 3">YIM 134122</strain>
    </source>
</reference>
<evidence type="ECO:0000313" key="3">
    <source>
        <dbReference type="Proteomes" id="UP001425155"/>
    </source>
</evidence>
<keyword evidence="1" id="KW-0812">Transmembrane</keyword>